<dbReference type="GO" id="GO:0009073">
    <property type="term" value="P:aromatic amino acid family biosynthetic process"/>
    <property type="evidence" value="ECO:0007669"/>
    <property type="project" value="InterPro"/>
</dbReference>
<feature type="binding site" evidence="3">
    <location>
        <position position="330"/>
    </location>
    <ligand>
        <name>Mn(2+)</name>
        <dbReference type="ChEBI" id="CHEBI:29035"/>
    </ligand>
</feature>
<gene>
    <name evidence="5" type="ORF">FRZ32_00200</name>
</gene>
<keyword evidence="3" id="KW-0464">Manganese</keyword>
<dbReference type="GO" id="GO:0003849">
    <property type="term" value="F:3-deoxy-7-phosphoheptulonate synthase activity"/>
    <property type="evidence" value="ECO:0007669"/>
    <property type="project" value="UniProtKB-EC"/>
</dbReference>
<reference evidence="5 6" key="1">
    <citation type="journal article" date="2015" name="J. Microbiol.">
        <title>Sphingosinicella ginsenosidimutans sp. nov., with ginsenoside converting activity.</title>
        <authorList>
            <person name="Kim J.K."/>
            <person name="Kang M.S."/>
            <person name="Park S.C."/>
            <person name="Kim K.M."/>
            <person name="Choi K."/>
            <person name="Yoon M.H."/>
            <person name="Im W.T."/>
        </authorList>
    </citation>
    <scope>NUCLEOTIDE SEQUENCE [LARGE SCALE GENOMIC DNA]</scope>
    <source>
        <strain evidence="5 6">BS-11</strain>
    </source>
</reference>
<dbReference type="RefSeq" id="WP_147041593.1">
    <property type="nucleotide sequence ID" value="NZ_BAABIR010000001.1"/>
</dbReference>
<evidence type="ECO:0000313" key="5">
    <source>
        <dbReference type="EMBL" id="TXC62205.1"/>
    </source>
</evidence>
<dbReference type="InterPro" id="IPR002480">
    <property type="entry name" value="DAHP_synth_2"/>
</dbReference>
<dbReference type="AlphaFoldDB" id="A0A5C6TQF7"/>
<comment type="similarity">
    <text evidence="1 4">Belongs to the class-II DAHP synthase family.</text>
</comment>
<name>A0A5C6TQF7_9SPHN</name>
<feature type="binding site" evidence="3">
    <location>
        <position position="371"/>
    </location>
    <ligand>
        <name>Mn(2+)</name>
        <dbReference type="ChEBI" id="CHEBI:29035"/>
    </ligand>
</feature>
<comment type="catalytic activity">
    <reaction evidence="4">
        <text>D-erythrose 4-phosphate + phosphoenolpyruvate + H2O = 7-phospho-2-dehydro-3-deoxy-D-arabino-heptonate + phosphate</text>
        <dbReference type="Rhea" id="RHEA:14717"/>
        <dbReference type="ChEBI" id="CHEBI:15377"/>
        <dbReference type="ChEBI" id="CHEBI:16897"/>
        <dbReference type="ChEBI" id="CHEBI:43474"/>
        <dbReference type="ChEBI" id="CHEBI:58394"/>
        <dbReference type="ChEBI" id="CHEBI:58702"/>
        <dbReference type="EC" id="2.5.1.54"/>
    </reaction>
</comment>
<protein>
    <recommendedName>
        <fullName evidence="4">Phospho-2-dehydro-3-deoxyheptonate aldolase</fullName>
        <ecNumber evidence="4">2.5.1.54</ecNumber>
    </recommendedName>
</protein>
<dbReference type="PANTHER" id="PTHR21337:SF0">
    <property type="entry name" value="PHOSPHO-2-DEHYDRO-3-DEOXYHEPTONATE ALDOLASE"/>
    <property type="match status" value="1"/>
</dbReference>
<evidence type="ECO:0000256" key="3">
    <source>
        <dbReference type="PIRSR" id="PIRSR602480-1"/>
    </source>
</evidence>
<dbReference type="EC" id="2.5.1.54" evidence="4"/>
<organism evidence="5 6">
    <name type="scientific">Allosphingosinicella ginsenosidimutans</name>
    <dbReference type="NCBI Taxonomy" id="1176539"/>
    <lineage>
        <taxon>Bacteria</taxon>
        <taxon>Pseudomonadati</taxon>
        <taxon>Pseudomonadota</taxon>
        <taxon>Alphaproteobacteria</taxon>
        <taxon>Sphingomonadales</taxon>
        <taxon>Sphingomonadaceae</taxon>
        <taxon>Allosphingosinicella</taxon>
    </lineage>
</organism>
<dbReference type="Gene3D" id="3.20.20.70">
    <property type="entry name" value="Aldolase class I"/>
    <property type="match status" value="1"/>
</dbReference>
<dbReference type="OrthoDB" id="9766852at2"/>
<dbReference type="EMBL" id="VOQQ01000001">
    <property type="protein sequence ID" value="TXC62205.1"/>
    <property type="molecule type" value="Genomic_DNA"/>
</dbReference>
<feature type="binding site" evidence="3">
    <location>
        <position position="67"/>
    </location>
    <ligand>
        <name>Mn(2+)</name>
        <dbReference type="ChEBI" id="CHEBI:29035"/>
    </ligand>
</feature>
<feature type="binding site" evidence="3">
    <location>
        <position position="106"/>
    </location>
    <ligand>
        <name>phosphoenolpyruvate</name>
        <dbReference type="ChEBI" id="CHEBI:58702"/>
    </ligand>
</feature>
<evidence type="ECO:0000256" key="1">
    <source>
        <dbReference type="ARBA" id="ARBA00008911"/>
    </source>
</evidence>
<dbReference type="PANTHER" id="PTHR21337">
    <property type="entry name" value="PHOSPHO-2-DEHYDRO-3-DEOXYHEPTONATE ALDOLASE 1, 2"/>
    <property type="match status" value="1"/>
</dbReference>
<evidence type="ECO:0000313" key="6">
    <source>
        <dbReference type="Proteomes" id="UP000321249"/>
    </source>
</evidence>
<keyword evidence="6" id="KW-1185">Reference proteome</keyword>
<dbReference type="InterPro" id="IPR013785">
    <property type="entry name" value="Aldolase_TIM"/>
</dbReference>
<dbReference type="SUPFAM" id="SSF51569">
    <property type="entry name" value="Aldolase"/>
    <property type="match status" value="1"/>
</dbReference>
<evidence type="ECO:0000256" key="4">
    <source>
        <dbReference type="RuleBase" id="RU363071"/>
    </source>
</evidence>
<comment type="caution">
    <text evidence="5">The sequence shown here is derived from an EMBL/GenBank/DDBJ whole genome shotgun (WGS) entry which is preliminary data.</text>
</comment>
<feature type="binding site" evidence="3">
    <location>
        <position position="401"/>
    </location>
    <ligand>
        <name>Mn(2+)</name>
        <dbReference type="ChEBI" id="CHEBI:29035"/>
    </ligand>
</feature>
<sequence length="430" mass="45771">MSWSPTSWRAHPASQLPAYPDAEALAMAESCLAAAAPLSTVAENRALSARVAAAAEGRAFLLQGGDCAETFAEFGADKVRTTFNLLLDMAALIAAGGQEDVVTVARIAGQFAKPRSADSETVDGVTLPAYRGDIVNAAAFDPAGRTPDPMRMLEVHRQSGITVDLLRAYAAAAYADEAPRRREAARRLGLRPDPVALARDPASAPRVFTSHEALLLHYEEPLTRWDEASEAWWSLSANMVWIGERTRHLDGAHVAYASGIANTIGVKCGPSLTPDELLRLAETLDPENRAGRLVLIGRFGAEEIARRLPALMATTQAAGLNALWAIDPMHGNTRTVGARKTRFVDDILAETAAFFAIARAEGVHPGGLHLELTGDHVTECLGGSAALAEADLPRRYLTHCDPRLNAAQALDVAAEVARLVMADVATPRAA</sequence>
<accession>A0A5C6TQF7</accession>
<evidence type="ECO:0000256" key="2">
    <source>
        <dbReference type="ARBA" id="ARBA00022679"/>
    </source>
</evidence>
<proteinExistence type="inferred from homology"/>
<feature type="binding site" evidence="3">
    <location>
        <begin position="244"/>
        <end position="245"/>
    </location>
    <ligand>
        <name>phosphoenolpyruvate</name>
        <dbReference type="ChEBI" id="CHEBI:58702"/>
    </ligand>
</feature>
<keyword evidence="3" id="KW-0104">Cadmium</keyword>
<feature type="binding site" evidence="3">
    <location>
        <position position="298"/>
    </location>
    <ligand>
        <name>phosphoenolpyruvate</name>
        <dbReference type="ChEBI" id="CHEBI:58702"/>
    </ligand>
</feature>
<feature type="binding site" evidence="3">
    <location>
        <position position="267"/>
    </location>
    <ligand>
        <name>phosphoenolpyruvate</name>
        <dbReference type="ChEBI" id="CHEBI:58702"/>
    </ligand>
</feature>
<keyword evidence="3" id="KW-0170">Cobalt</keyword>
<dbReference type="Proteomes" id="UP000321249">
    <property type="component" value="Unassembled WGS sequence"/>
</dbReference>
<dbReference type="Pfam" id="PF01474">
    <property type="entry name" value="DAHP_synth_2"/>
    <property type="match status" value="2"/>
</dbReference>
<keyword evidence="2 4" id="KW-0808">Transferase</keyword>
<comment type="cofactor">
    <cofactor evidence="3">
        <name>Mn(2+)</name>
        <dbReference type="ChEBI" id="CHEBI:29035"/>
    </cofactor>
    <cofactor evidence="3">
        <name>Co(2+)</name>
        <dbReference type="ChEBI" id="CHEBI:48828"/>
    </cofactor>
    <cofactor evidence="3">
        <name>Cd(2+)</name>
        <dbReference type="ChEBI" id="CHEBI:48775"/>
    </cofactor>
    <text evidence="3">Binds 1 divalent cation per subunit. The enzyme is active with manganese, cobalt or cadmium ions.</text>
</comment>